<dbReference type="PROSITE" id="PS50011">
    <property type="entry name" value="PROTEIN_KINASE_DOM"/>
    <property type="match status" value="1"/>
</dbReference>
<dbReference type="InterPro" id="IPR011009">
    <property type="entry name" value="Kinase-like_dom_sf"/>
</dbReference>
<organism evidence="2 3">
    <name type="scientific">Flavobacterium erciyesense</name>
    <dbReference type="NCBI Taxonomy" id="2825842"/>
    <lineage>
        <taxon>Bacteria</taxon>
        <taxon>Pseudomonadati</taxon>
        <taxon>Bacteroidota</taxon>
        <taxon>Flavobacteriia</taxon>
        <taxon>Flavobacteriales</taxon>
        <taxon>Flavobacteriaceae</taxon>
        <taxon>Flavobacterium</taxon>
    </lineage>
</organism>
<dbReference type="PANTHER" id="PTHR10887">
    <property type="entry name" value="DNA2/NAM7 HELICASE FAMILY"/>
    <property type="match status" value="1"/>
</dbReference>
<keyword evidence="3" id="KW-1185">Reference proteome</keyword>
<dbReference type="SUPFAM" id="SSF52540">
    <property type="entry name" value="P-loop containing nucleoside triphosphate hydrolases"/>
    <property type="match status" value="1"/>
</dbReference>
<feature type="domain" description="Protein kinase" evidence="1">
    <location>
        <begin position="1"/>
        <end position="261"/>
    </location>
</feature>
<dbReference type="InterPro" id="IPR041679">
    <property type="entry name" value="DNA2/NAM7-like_C"/>
</dbReference>
<dbReference type="Pfam" id="PF13087">
    <property type="entry name" value="AAA_12"/>
    <property type="match status" value="1"/>
</dbReference>
<dbReference type="InterPro" id="IPR041677">
    <property type="entry name" value="DNA2/NAM7_AAA_11"/>
</dbReference>
<dbReference type="PANTHER" id="PTHR10887:SF495">
    <property type="entry name" value="HELICASE SENATAXIN ISOFORM X1-RELATED"/>
    <property type="match status" value="1"/>
</dbReference>
<dbReference type="EMBL" id="JAGPXB010000002">
    <property type="protein sequence ID" value="MBQ0907752.1"/>
    <property type="molecule type" value="Genomic_DNA"/>
</dbReference>
<dbReference type="SMART" id="SM00220">
    <property type="entry name" value="S_TKc"/>
    <property type="match status" value="1"/>
</dbReference>
<dbReference type="InterPro" id="IPR047187">
    <property type="entry name" value="SF1_C_Upf1"/>
</dbReference>
<dbReference type="SUPFAM" id="SSF56112">
    <property type="entry name" value="Protein kinase-like (PK-like)"/>
    <property type="match status" value="1"/>
</dbReference>
<evidence type="ECO:0000313" key="3">
    <source>
        <dbReference type="Proteomes" id="UP000679008"/>
    </source>
</evidence>
<sequence>MILGKYQISRKKEERGYSITAVVQDEFENNYFAKWIKGIEQYSQASKILFDKLRNLKKATHKNLAKIIEYDWDENEQAYCIIFQFIQARTLENELDSLKPTVFLKGIENSVACLKELNQTNRITHGDINPANILIDENEDFFLIDFGIADIATTLSQEKELEIFARDFAAPEKWDRKITKGFPHQSDIYSIGKIMEWYFEKRELTEFSSIKELIDKCCEIAPDQRINYSNLKEDISAILFSSPFEKTNIIDVTGEFTNEIIKELNGVGDGKELPKINVLPKAQNSTKENYLLDIYTKNYYLHCLWLVSEKQLVIRNSSKKENIDDRKKTDEKYAQKIGVPVKFDSRSSTTFNLTSTIKKILKEKDKERSYSKGKHETNKELKFYKDLISKELEVIEKNSLRLVYNNFEKKSEDEVWFKVEDNEKYSNQGLIYNHIDQSLPPHPEEFEYILSETADKKKIKKLLKFSGIAYNFDTKLRIIKFKDCENLSFETLPSKGYLFQNISKQEEEKKRQLEAIKKVEFNDVQNRDLIHYLFNPRDLQSKFLDIHTLEDIYQTDDKGNPFVYSDNQQKAVINALNREPLTIIQGPPGTGKTTVITEIVFQILNKQPNAKILITSQTNDAVDNVLDNLLEKDIPLVRLSGVRQPKPSLAKHTLERKIEGWKEKIRKTAKENWRPVRESFLTEVRKSNANLDLIIEIISNNKSWEYKVNELKKAITNKNEISYLKKYLNSECELIKELSNKTNINFEEYFIKQNLYKDWLATISSLDEKSHLNQKLIDSIRVIGATTNHIASKKYAKFNFEFDYVIMDESGKATTAESLIPLVLANKAILVGDHRQLRPMLTGTREVEKWLRETFKKDDEFDSFDDYFNRPSLFEQIITNIDDDFKSQLEVCRRSSHDQVILTSKCFYEPYGDEPILPAKRPIEKEHNFDLKVNSSIIFIDTGNDYKSETNGTGSSKNKESAKLIPEILKRLDHHPLVKKYSVGIITGYSAQVNEIKSMLSKNFDYRKCKNLKSENVTLSVVDKFQGLEKDIIIFDLVRSRQNTLGFLANANRINVALSRQKKLLIIIGNYNWLLSADAPHLNGEIPALRRYLKEIKKEWIVTNIEQIF</sequence>
<proteinExistence type="predicted"/>
<dbReference type="InterPro" id="IPR000719">
    <property type="entry name" value="Prot_kinase_dom"/>
</dbReference>
<name>A0ABS5D169_9FLAO</name>
<dbReference type="InterPro" id="IPR027417">
    <property type="entry name" value="P-loop_NTPase"/>
</dbReference>
<comment type="caution">
    <text evidence="2">The sequence shown here is derived from an EMBL/GenBank/DDBJ whole genome shotgun (WGS) entry which is preliminary data.</text>
</comment>
<dbReference type="Proteomes" id="UP000679008">
    <property type="component" value="Unassembled WGS sequence"/>
</dbReference>
<gene>
    <name evidence="2" type="ORF">KBJ98_03440</name>
</gene>
<accession>A0ABS5D169</accession>
<protein>
    <submittedName>
        <fullName evidence="2">AAA family ATPase</fullName>
    </submittedName>
</protein>
<reference evidence="2 3" key="1">
    <citation type="submission" date="2021-04" db="EMBL/GenBank/DDBJ databases">
        <title>Description of novel Flavobacterium sp. F-328.</title>
        <authorList>
            <person name="Saticioglu I.B."/>
        </authorList>
    </citation>
    <scope>NUCLEOTIDE SEQUENCE [LARGE SCALE GENOMIC DNA]</scope>
    <source>
        <strain evidence="2 3">F-328</strain>
    </source>
</reference>
<dbReference type="Pfam" id="PF00069">
    <property type="entry name" value="Pkinase"/>
    <property type="match status" value="1"/>
</dbReference>
<evidence type="ECO:0000259" key="1">
    <source>
        <dbReference type="PROSITE" id="PS50011"/>
    </source>
</evidence>
<dbReference type="RefSeq" id="WP_210788287.1">
    <property type="nucleotide sequence ID" value="NZ_JAGPXB010000002.1"/>
</dbReference>
<dbReference type="Pfam" id="PF13086">
    <property type="entry name" value="AAA_11"/>
    <property type="match status" value="1"/>
</dbReference>
<evidence type="ECO:0000313" key="2">
    <source>
        <dbReference type="EMBL" id="MBQ0907752.1"/>
    </source>
</evidence>
<dbReference type="Gene3D" id="3.40.50.300">
    <property type="entry name" value="P-loop containing nucleotide triphosphate hydrolases"/>
    <property type="match status" value="2"/>
</dbReference>
<dbReference type="CDD" id="cd18808">
    <property type="entry name" value="SF1_C_Upf1"/>
    <property type="match status" value="1"/>
</dbReference>
<dbReference type="InterPro" id="IPR045055">
    <property type="entry name" value="DNA2/NAM7-like"/>
</dbReference>
<dbReference type="Gene3D" id="1.10.510.10">
    <property type="entry name" value="Transferase(Phosphotransferase) domain 1"/>
    <property type="match status" value="1"/>
</dbReference>